<reference evidence="2" key="2">
    <citation type="submission" date="2023-06" db="EMBL/GenBank/DDBJ databases">
        <authorList>
            <consortium name="Lawrence Berkeley National Laboratory"/>
            <person name="Haridas S."/>
            <person name="Hensen N."/>
            <person name="Bonometti L."/>
            <person name="Westerberg I."/>
            <person name="Brannstrom I.O."/>
            <person name="Guillou S."/>
            <person name="Cros-Aarteil S."/>
            <person name="Calhoun S."/>
            <person name="Kuo A."/>
            <person name="Mondo S."/>
            <person name="Pangilinan J."/>
            <person name="Riley R."/>
            <person name="Labutti K."/>
            <person name="Andreopoulos B."/>
            <person name="Lipzen A."/>
            <person name="Chen C."/>
            <person name="Yanf M."/>
            <person name="Daum C."/>
            <person name="Ng V."/>
            <person name="Clum A."/>
            <person name="Steindorff A."/>
            <person name="Ohm R."/>
            <person name="Martin F."/>
            <person name="Silar P."/>
            <person name="Natvig D."/>
            <person name="Lalanne C."/>
            <person name="Gautier V."/>
            <person name="Ament-Velasquez S.L."/>
            <person name="Kruys A."/>
            <person name="Hutchinson M.I."/>
            <person name="Powell A.J."/>
            <person name="Barry K."/>
            <person name="Miller A.N."/>
            <person name="Grigoriev I.V."/>
            <person name="Debuchy R."/>
            <person name="Gladieux P."/>
            <person name="Thoren M.H."/>
            <person name="Johannesson H."/>
        </authorList>
    </citation>
    <scope>NUCLEOTIDE SEQUENCE</scope>
    <source>
        <strain evidence="2">CBS 958.72</strain>
    </source>
</reference>
<keyword evidence="1" id="KW-1133">Transmembrane helix</keyword>
<accession>A0AAE0N5U6</accession>
<sequence length="78" mass="8825">MNTVKNLPRYSISFTVFFASPCFLSFVMSLDGLSVQVSLPSFMFSQQLLSVHFFLLSRSFLHQQLTTTPMTSPAAREL</sequence>
<name>A0AAE0N5U6_9PEZI</name>
<feature type="transmembrane region" description="Helical" evidence="1">
    <location>
        <begin position="42"/>
        <end position="61"/>
    </location>
</feature>
<keyword evidence="3" id="KW-1185">Reference proteome</keyword>
<reference evidence="2" key="1">
    <citation type="journal article" date="2023" name="Mol. Phylogenet. Evol.">
        <title>Genome-scale phylogeny and comparative genomics of the fungal order Sordariales.</title>
        <authorList>
            <person name="Hensen N."/>
            <person name="Bonometti L."/>
            <person name="Westerberg I."/>
            <person name="Brannstrom I.O."/>
            <person name="Guillou S."/>
            <person name="Cros-Aarteil S."/>
            <person name="Calhoun S."/>
            <person name="Haridas S."/>
            <person name="Kuo A."/>
            <person name="Mondo S."/>
            <person name="Pangilinan J."/>
            <person name="Riley R."/>
            <person name="LaButti K."/>
            <person name="Andreopoulos B."/>
            <person name="Lipzen A."/>
            <person name="Chen C."/>
            <person name="Yan M."/>
            <person name="Daum C."/>
            <person name="Ng V."/>
            <person name="Clum A."/>
            <person name="Steindorff A."/>
            <person name="Ohm R.A."/>
            <person name="Martin F."/>
            <person name="Silar P."/>
            <person name="Natvig D.O."/>
            <person name="Lalanne C."/>
            <person name="Gautier V."/>
            <person name="Ament-Velasquez S.L."/>
            <person name="Kruys A."/>
            <person name="Hutchinson M.I."/>
            <person name="Powell A.J."/>
            <person name="Barry K."/>
            <person name="Miller A.N."/>
            <person name="Grigoriev I.V."/>
            <person name="Debuchy R."/>
            <person name="Gladieux P."/>
            <person name="Hiltunen Thoren M."/>
            <person name="Johannesson H."/>
        </authorList>
    </citation>
    <scope>NUCLEOTIDE SEQUENCE</scope>
    <source>
        <strain evidence="2">CBS 958.72</strain>
    </source>
</reference>
<gene>
    <name evidence="2" type="ORF">B0T24DRAFT_628389</name>
</gene>
<dbReference type="Proteomes" id="UP001287356">
    <property type="component" value="Unassembled WGS sequence"/>
</dbReference>
<organism evidence="2 3">
    <name type="scientific">Lasiosphaeria ovina</name>
    <dbReference type="NCBI Taxonomy" id="92902"/>
    <lineage>
        <taxon>Eukaryota</taxon>
        <taxon>Fungi</taxon>
        <taxon>Dikarya</taxon>
        <taxon>Ascomycota</taxon>
        <taxon>Pezizomycotina</taxon>
        <taxon>Sordariomycetes</taxon>
        <taxon>Sordariomycetidae</taxon>
        <taxon>Sordariales</taxon>
        <taxon>Lasiosphaeriaceae</taxon>
        <taxon>Lasiosphaeria</taxon>
    </lineage>
</organism>
<comment type="caution">
    <text evidence="2">The sequence shown here is derived from an EMBL/GenBank/DDBJ whole genome shotgun (WGS) entry which is preliminary data.</text>
</comment>
<keyword evidence="1" id="KW-0472">Membrane</keyword>
<evidence type="ECO:0000313" key="3">
    <source>
        <dbReference type="Proteomes" id="UP001287356"/>
    </source>
</evidence>
<protein>
    <submittedName>
        <fullName evidence="2">Uncharacterized protein</fullName>
    </submittedName>
</protein>
<dbReference type="AlphaFoldDB" id="A0AAE0N5U6"/>
<evidence type="ECO:0000313" key="2">
    <source>
        <dbReference type="EMBL" id="KAK3371278.1"/>
    </source>
</evidence>
<dbReference type="EMBL" id="JAULSN010000005">
    <property type="protein sequence ID" value="KAK3371278.1"/>
    <property type="molecule type" value="Genomic_DNA"/>
</dbReference>
<proteinExistence type="predicted"/>
<evidence type="ECO:0000256" key="1">
    <source>
        <dbReference type="SAM" id="Phobius"/>
    </source>
</evidence>
<keyword evidence="1" id="KW-0812">Transmembrane</keyword>
<feature type="transmembrane region" description="Helical" evidence="1">
    <location>
        <begin position="12"/>
        <end position="30"/>
    </location>
</feature>